<gene>
    <name evidence="2" type="ORF">FLL46_03955</name>
</gene>
<comment type="caution">
    <text evidence="2">The sequence shown here is derived from an EMBL/GenBank/DDBJ whole genome shotgun (WGS) entry which is preliminary data.</text>
</comment>
<accession>A0A545UIL1</accession>
<sequence length="325" mass="37367">MKTLHITNGSNTTDLMEAANIVGDKLSWDDLLHEGPVISGLSLEELSDIRADYIAEMSGESKQSIREKFDKRNSTLNQLNNYEQVTLWFEHDLYDQLQLLQLLDWFKHQNPRNTTLDLINTDKYLGYHTPEEFAQLTKYQTPVSDKQLVLAASAWEAFTANEPAQLSQLLSQDLSPLPFLRAALVRLCREFPDEHSGLPMTEKLILDVLQENRPLENGPLAPGKLFQQYQSHEEAQFMGDSPFWWRLNQMTFCKYPLLVYTVNEPISFPLNPIQKISISPYGEQVLAGKANWFTDNALSRFIGGCQLTKDNRWRWSKTNGNLIKK</sequence>
<dbReference type="Pfam" id="PF08874">
    <property type="entry name" value="DUF1835"/>
    <property type="match status" value="1"/>
</dbReference>
<feature type="domain" description="DUF1835" evidence="1">
    <location>
        <begin position="26"/>
        <end position="110"/>
    </location>
</feature>
<evidence type="ECO:0000313" key="2">
    <source>
        <dbReference type="EMBL" id="TQV89295.1"/>
    </source>
</evidence>
<evidence type="ECO:0000313" key="3">
    <source>
        <dbReference type="Proteomes" id="UP000315439"/>
    </source>
</evidence>
<dbReference type="EMBL" id="VIKS01000002">
    <property type="protein sequence ID" value="TQV89295.1"/>
    <property type="molecule type" value="Genomic_DNA"/>
</dbReference>
<reference evidence="2 3" key="1">
    <citation type="submission" date="2019-07" db="EMBL/GenBank/DDBJ databases">
        <title>Draft genome for Aliikangiella sp. M105.</title>
        <authorList>
            <person name="Wang G."/>
        </authorList>
    </citation>
    <scope>NUCLEOTIDE SEQUENCE [LARGE SCALE GENOMIC DNA]</scope>
    <source>
        <strain evidence="2 3">M105</strain>
    </source>
</reference>
<dbReference type="Proteomes" id="UP000315439">
    <property type="component" value="Unassembled WGS sequence"/>
</dbReference>
<evidence type="ECO:0000259" key="1">
    <source>
        <dbReference type="Pfam" id="PF08874"/>
    </source>
</evidence>
<proteinExistence type="predicted"/>
<keyword evidence="3" id="KW-1185">Reference proteome</keyword>
<dbReference type="RefSeq" id="WP_142892145.1">
    <property type="nucleotide sequence ID" value="NZ_ML660161.1"/>
</dbReference>
<name>A0A545UIL1_9GAMM</name>
<dbReference type="InterPro" id="IPR014973">
    <property type="entry name" value="DUF1835"/>
</dbReference>
<protein>
    <submittedName>
        <fullName evidence="2">DUF1835 domain-containing protein</fullName>
    </submittedName>
</protein>
<dbReference type="OrthoDB" id="127805at2"/>
<organism evidence="2 3">
    <name type="scientific">Aliikangiella coralliicola</name>
    <dbReference type="NCBI Taxonomy" id="2592383"/>
    <lineage>
        <taxon>Bacteria</taxon>
        <taxon>Pseudomonadati</taxon>
        <taxon>Pseudomonadota</taxon>
        <taxon>Gammaproteobacteria</taxon>
        <taxon>Oceanospirillales</taxon>
        <taxon>Pleioneaceae</taxon>
        <taxon>Aliikangiella</taxon>
    </lineage>
</organism>
<dbReference type="AlphaFoldDB" id="A0A545UIL1"/>